<evidence type="ECO:0000256" key="1">
    <source>
        <dbReference type="ARBA" id="ARBA00004651"/>
    </source>
</evidence>
<feature type="domain" description="Major facilitator superfamily (MFS) profile" evidence="7">
    <location>
        <begin position="202"/>
        <end position="432"/>
    </location>
</feature>
<dbReference type="CDD" id="cd06173">
    <property type="entry name" value="MFS_MefA_like"/>
    <property type="match status" value="1"/>
</dbReference>
<evidence type="ECO:0000313" key="8">
    <source>
        <dbReference type="EMBL" id="SFW68479.1"/>
    </source>
</evidence>
<dbReference type="PRINTS" id="PR01988">
    <property type="entry name" value="EXPORTERBACE"/>
</dbReference>
<evidence type="ECO:0000256" key="4">
    <source>
        <dbReference type="ARBA" id="ARBA00022989"/>
    </source>
</evidence>
<dbReference type="InterPro" id="IPR022324">
    <property type="entry name" value="Bacilysin_exporter_BacE_put"/>
</dbReference>
<dbReference type="PANTHER" id="PTHR23513">
    <property type="entry name" value="INTEGRAL MEMBRANE EFFLUX PROTEIN-RELATED"/>
    <property type="match status" value="1"/>
</dbReference>
<evidence type="ECO:0000256" key="5">
    <source>
        <dbReference type="ARBA" id="ARBA00023136"/>
    </source>
</evidence>
<keyword evidence="2" id="KW-1003">Cell membrane</keyword>
<dbReference type="EMBL" id="FPJG01000006">
    <property type="protein sequence ID" value="SFW68479.1"/>
    <property type="molecule type" value="Genomic_DNA"/>
</dbReference>
<evidence type="ECO:0000256" key="3">
    <source>
        <dbReference type="ARBA" id="ARBA00022692"/>
    </source>
</evidence>
<feature type="transmembrane region" description="Helical" evidence="6">
    <location>
        <begin position="120"/>
        <end position="142"/>
    </location>
</feature>
<evidence type="ECO:0000256" key="6">
    <source>
        <dbReference type="SAM" id="Phobius"/>
    </source>
</evidence>
<dbReference type="InterPro" id="IPR036259">
    <property type="entry name" value="MFS_trans_sf"/>
</dbReference>
<keyword evidence="9" id="KW-1185">Reference proteome</keyword>
<dbReference type="STRING" id="546364.SAMN04489730_2875"/>
<dbReference type="AlphaFoldDB" id="A0A1K1R8L7"/>
<evidence type="ECO:0000259" key="7">
    <source>
        <dbReference type="PROSITE" id="PS50850"/>
    </source>
</evidence>
<dbReference type="Pfam" id="PF07690">
    <property type="entry name" value="MFS_1"/>
    <property type="match status" value="2"/>
</dbReference>
<keyword evidence="3 6" id="KW-0812">Transmembrane</keyword>
<dbReference type="PANTHER" id="PTHR23513:SF11">
    <property type="entry name" value="STAPHYLOFERRIN A TRANSPORTER"/>
    <property type="match status" value="1"/>
</dbReference>
<keyword evidence="4 6" id="KW-1133">Transmembrane helix</keyword>
<proteinExistence type="predicted"/>
<evidence type="ECO:0000313" key="9">
    <source>
        <dbReference type="Proteomes" id="UP000182740"/>
    </source>
</evidence>
<dbReference type="GO" id="GO:0022857">
    <property type="term" value="F:transmembrane transporter activity"/>
    <property type="evidence" value="ECO:0007669"/>
    <property type="project" value="InterPro"/>
</dbReference>
<feature type="transmembrane region" description="Helical" evidence="6">
    <location>
        <begin position="334"/>
        <end position="357"/>
    </location>
</feature>
<dbReference type="Proteomes" id="UP000182740">
    <property type="component" value="Unassembled WGS sequence"/>
</dbReference>
<dbReference type="Gene3D" id="1.20.1250.20">
    <property type="entry name" value="MFS general substrate transporter like domains"/>
    <property type="match status" value="2"/>
</dbReference>
<dbReference type="InterPro" id="IPR020846">
    <property type="entry name" value="MFS_dom"/>
</dbReference>
<comment type="subcellular location">
    <subcellularLocation>
        <location evidence="1">Cell membrane</location>
        <topology evidence="1">Multi-pass membrane protein</topology>
    </subcellularLocation>
</comment>
<protein>
    <submittedName>
        <fullName evidence="8">Predicted arabinose efflux permease, MFS family</fullName>
    </submittedName>
</protein>
<feature type="transmembrane region" description="Helical" evidence="6">
    <location>
        <begin position="280"/>
        <end position="299"/>
    </location>
</feature>
<feature type="transmembrane region" description="Helical" evidence="6">
    <location>
        <begin position="401"/>
        <end position="419"/>
    </location>
</feature>
<keyword evidence="5 6" id="KW-0472">Membrane</keyword>
<gene>
    <name evidence="8" type="ORF">SAMN04489730_2875</name>
</gene>
<feature type="transmembrane region" description="Helical" evidence="6">
    <location>
        <begin position="79"/>
        <end position="100"/>
    </location>
</feature>
<dbReference type="GO" id="GO:0005886">
    <property type="term" value="C:plasma membrane"/>
    <property type="evidence" value="ECO:0007669"/>
    <property type="project" value="UniProtKB-SubCell"/>
</dbReference>
<reference evidence="9" key="1">
    <citation type="submission" date="2016-11" db="EMBL/GenBank/DDBJ databases">
        <authorList>
            <person name="Varghese N."/>
            <person name="Submissions S."/>
        </authorList>
    </citation>
    <scope>NUCLEOTIDE SEQUENCE [LARGE SCALE GENOMIC DNA]</scope>
    <source>
        <strain evidence="9">DSM 44671</strain>
    </source>
</reference>
<name>A0A1K1R8L7_9PSEU</name>
<feature type="transmembrane region" description="Helical" evidence="6">
    <location>
        <begin position="249"/>
        <end position="268"/>
    </location>
</feature>
<feature type="transmembrane region" description="Helical" evidence="6">
    <location>
        <begin position="378"/>
        <end position="395"/>
    </location>
</feature>
<accession>A0A1K1R8L7</accession>
<evidence type="ECO:0000256" key="2">
    <source>
        <dbReference type="ARBA" id="ARBA00022475"/>
    </source>
</evidence>
<feature type="transmembrane region" description="Helical" evidence="6">
    <location>
        <begin position="201"/>
        <end position="221"/>
    </location>
</feature>
<dbReference type="SUPFAM" id="SSF103473">
    <property type="entry name" value="MFS general substrate transporter"/>
    <property type="match status" value="1"/>
</dbReference>
<feature type="transmembrane region" description="Helical" evidence="6">
    <location>
        <begin position="177"/>
        <end position="195"/>
    </location>
</feature>
<sequence>MTPPDGAVTREAQCGADRIHSIGGGGDEVTTRATPRFRAVLANREFRALWFAETQSMLGDQLTIVALAILIFDRTGSPLLAAVVYSLTFLPALAGGLGLAQLADRFPRRAVLATGSLAQAVLIGLMAVPGMPMGWLFVLFVFARLANAPCNAAQNALGREIFADDDVYLQSQDLRGITNNTAMLAGLAVGGVLVTGIGTSWALAIDALTFLVAAVAVRLLVLRRPAAGDGSAPWFGAVRQVFGDERLRVLLYLSWLVGLAVIPEGLAAPLAAQLGAGDQAVGWLLAADPLGFVAGTFVLSRFVSTEHRRRLLGVLAALPLAALAAFALRPNLAVALVLLALAGATGAYVITVSATFITWVPNGIRGSAGGLYRTGLRVAQGVGVGIGGLVAQWLGSADATIALAGAVGLLLAVPVAVSWRRVGGAEPEPQLS</sequence>
<feature type="transmembrane region" description="Helical" evidence="6">
    <location>
        <begin position="311"/>
        <end position="328"/>
    </location>
</feature>
<dbReference type="InterPro" id="IPR011701">
    <property type="entry name" value="MFS"/>
</dbReference>
<organism evidence="8 9">
    <name type="scientific">Amycolatopsis australiensis</name>
    <dbReference type="NCBI Taxonomy" id="546364"/>
    <lineage>
        <taxon>Bacteria</taxon>
        <taxon>Bacillati</taxon>
        <taxon>Actinomycetota</taxon>
        <taxon>Actinomycetes</taxon>
        <taxon>Pseudonocardiales</taxon>
        <taxon>Pseudonocardiaceae</taxon>
        <taxon>Amycolatopsis</taxon>
    </lineage>
</organism>
<dbReference type="PROSITE" id="PS50850">
    <property type="entry name" value="MFS"/>
    <property type="match status" value="1"/>
</dbReference>